<keyword evidence="7" id="KW-0862">Zinc</keyword>
<dbReference type="InterPro" id="IPR013083">
    <property type="entry name" value="Znf_RING/FYVE/PHD"/>
</dbReference>
<feature type="region of interest" description="Disordered" evidence="8">
    <location>
        <begin position="54"/>
        <end position="73"/>
    </location>
</feature>
<dbReference type="GO" id="GO:0008270">
    <property type="term" value="F:zinc ion binding"/>
    <property type="evidence" value="ECO:0007669"/>
    <property type="project" value="UniProtKB-KW"/>
</dbReference>
<proteinExistence type="predicted"/>
<evidence type="ECO:0000256" key="8">
    <source>
        <dbReference type="SAM" id="MobiDB-lite"/>
    </source>
</evidence>
<evidence type="ECO:0000256" key="5">
    <source>
        <dbReference type="ARBA" id="ARBA00022771"/>
    </source>
</evidence>
<keyword evidence="2" id="KW-0808">Transferase</keyword>
<keyword evidence="3" id="KW-0479">Metal-binding</keyword>
<dbReference type="PROSITE" id="PS51873">
    <property type="entry name" value="TRIAD"/>
    <property type="match status" value="1"/>
</dbReference>
<feature type="compositionally biased region" description="Low complexity" evidence="8">
    <location>
        <begin position="54"/>
        <end position="64"/>
    </location>
</feature>
<keyword evidence="4" id="KW-0677">Repeat</keyword>
<organism evidence="10 12">
    <name type="scientific">Didymodactylos carnosus</name>
    <dbReference type="NCBI Taxonomy" id="1234261"/>
    <lineage>
        <taxon>Eukaryota</taxon>
        <taxon>Metazoa</taxon>
        <taxon>Spiralia</taxon>
        <taxon>Gnathifera</taxon>
        <taxon>Rotifera</taxon>
        <taxon>Eurotatoria</taxon>
        <taxon>Bdelloidea</taxon>
        <taxon>Philodinida</taxon>
        <taxon>Philodinidae</taxon>
        <taxon>Didymodactylos</taxon>
    </lineage>
</organism>
<dbReference type="AlphaFoldDB" id="A0A8S2EKT7"/>
<keyword evidence="5" id="KW-0863">Zinc-finger</keyword>
<dbReference type="CDD" id="cd20339">
    <property type="entry name" value="BRcat_RBR_RNF216"/>
    <property type="match status" value="1"/>
</dbReference>
<dbReference type="InterPro" id="IPR044066">
    <property type="entry name" value="TRIAD_supradom"/>
</dbReference>
<accession>A0A8S2EKT7</accession>
<dbReference type="EMBL" id="CAJOBA010036103">
    <property type="protein sequence ID" value="CAF4016738.1"/>
    <property type="molecule type" value="Genomic_DNA"/>
</dbReference>
<sequence>MSVFDVNSTALSFIDNSTDLIPLDVIPSSSTNNNNTSFDPYKFLNPNTSSTSTAATISSSSTSSQQHQKESDLNVDVSDWRNIQIDAFWPSTTTIDSLTNNRYFNTSILPFQSNIISTNNNNSNNYITTPSTLNYPWTQPLSFPFQPYYPNTNSIIQPTNNNNNSWLQSQNTINSFTIPPTIQQQQQQQQQLTSDRVPIINTTTSQVQLPQPRQLPPPPPFFQTIRPTLPRFNTDNNNIIDLTISHPQQHFAQQLQPQLSTPILTKSTSVSRLPPPMLTAVPPTPSAEIDLSRVPDIDIESIIVQVEMIIPDIDADNARRQIIAMNPIPSLDDIITYFFDNGYIKKKNRKEQDKHTQIKRSWSDTIDDIPKFLLKHADPVAYFFDSKRNVTDSYTNHAKAYLIRAFPSFDKIVLEQALKEENNHFLPTLRKLEARSGIRTNSFITRRSIKRVLDQLGKKMIQYSFLRKELCHKQIDYHHVHVDGVSRSTASWAPTGKNKYSLSDIPVIPCEEFYDELCFAKNEKKIRSYIQKQTKEHEKKVKKAKKGHQTIECEVCMGEDLLIDDMVECSAVGGHLTCRVCVRAYVESRFKEGKCRFPCVREGCHGEYSMRLLSELLPPKDIERLNKRVQEDNIQQASIDGLETCPYCPYAVIVDNQEDKVFRCLNPDCMRETCRLCKEINHIPLRCDEVEKGIELEMRKFIEEHVTESMIRKCPRCSTKFYKTDGCCTLSNTSEKIHYEEMVSAYSNAKAEYLRLHPDAREMVLRYDPIAHLKRPATTTTTTTVAGN</sequence>
<dbReference type="SUPFAM" id="SSF57850">
    <property type="entry name" value="RING/U-box"/>
    <property type="match status" value="1"/>
</dbReference>
<reference evidence="10" key="1">
    <citation type="submission" date="2021-02" db="EMBL/GenBank/DDBJ databases">
        <authorList>
            <person name="Nowell W R."/>
        </authorList>
    </citation>
    <scope>NUCLEOTIDE SEQUENCE</scope>
</reference>
<dbReference type="InterPro" id="IPR047545">
    <property type="entry name" value="BRcat_RBR_RNF216"/>
</dbReference>
<evidence type="ECO:0000256" key="4">
    <source>
        <dbReference type="ARBA" id="ARBA00022737"/>
    </source>
</evidence>
<dbReference type="Proteomes" id="UP000677228">
    <property type="component" value="Unassembled WGS sequence"/>
</dbReference>
<evidence type="ECO:0000259" key="9">
    <source>
        <dbReference type="PROSITE" id="PS51873"/>
    </source>
</evidence>
<keyword evidence="6" id="KW-0833">Ubl conjugation pathway</keyword>
<name>A0A8S2EKT7_9BILA</name>
<evidence type="ECO:0000256" key="2">
    <source>
        <dbReference type="ARBA" id="ARBA00022679"/>
    </source>
</evidence>
<protein>
    <recommendedName>
        <fullName evidence="9">RING-type domain-containing protein</fullName>
    </recommendedName>
</protein>
<dbReference type="GO" id="GO:0016740">
    <property type="term" value="F:transferase activity"/>
    <property type="evidence" value="ECO:0007669"/>
    <property type="project" value="UniProtKB-KW"/>
</dbReference>
<dbReference type="PANTHER" id="PTHR22770:SF47">
    <property type="entry name" value="E3 UBIQUITIN-PROTEIN LIGASE RNF216"/>
    <property type="match status" value="1"/>
</dbReference>
<dbReference type="Proteomes" id="UP000682733">
    <property type="component" value="Unassembled WGS sequence"/>
</dbReference>
<gene>
    <name evidence="10" type="ORF">OVA965_LOCUS24289</name>
    <name evidence="11" type="ORF">TMI583_LOCUS25007</name>
</gene>
<comment type="caution">
    <text evidence="10">The sequence shown here is derived from an EMBL/GenBank/DDBJ whole genome shotgun (WGS) entry which is preliminary data.</text>
</comment>
<dbReference type="Gene3D" id="3.30.40.10">
    <property type="entry name" value="Zinc/RING finger domain, C3HC4 (zinc finger)"/>
    <property type="match status" value="1"/>
</dbReference>
<evidence type="ECO:0000313" key="11">
    <source>
        <dbReference type="EMBL" id="CAF4016738.1"/>
    </source>
</evidence>
<dbReference type="InterPro" id="IPR051628">
    <property type="entry name" value="LUBAC_E3_Ligases"/>
</dbReference>
<evidence type="ECO:0000256" key="3">
    <source>
        <dbReference type="ARBA" id="ARBA00022723"/>
    </source>
</evidence>
<evidence type="ECO:0000313" key="10">
    <source>
        <dbReference type="EMBL" id="CAF1207605.1"/>
    </source>
</evidence>
<dbReference type="Pfam" id="PF26200">
    <property type="entry name" value="Rcat_RNF216"/>
    <property type="match status" value="1"/>
</dbReference>
<evidence type="ECO:0000256" key="1">
    <source>
        <dbReference type="ARBA" id="ARBA00004906"/>
    </source>
</evidence>
<evidence type="ECO:0000256" key="7">
    <source>
        <dbReference type="ARBA" id="ARBA00022833"/>
    </source>
</evidence>
<comment type="pathway">
    <text evidence="1">Protein modification; protein ubiquitination.</text>
</comment>
<dbReference type="EMBL" id="CAJNOK010014572">
    <property type="protein sequence ID" value="CAF1207605.1"/>
    <property type="molecule type" value="Genomic_DNA"/>
</dbReference>
<feature type="domain" description="RING-type" evidence="9">
    <location>
        <begin position="549"/>
        <end position="768"/>
    </location>
</feature>
<evidence type="ECO:0000313" key="12">
    <source>
        <dbReference type="Proteomes" id="UP000677228"/>
    </source>
</evidence>
<dbReference type="PANTHER" id="PTHR22770">
    <property type="entry name" value="UBIQUITIN CONJUGATING ENZYME 7 INTERACTING PROTEIN-RELATED"/>
    <property type="match status" value="1"/>
</dbReference>
<evidence type="ECO:0000256" key="6">
    <source>
        <dbReference type="ARBA" id="ARBA00022786"/>
    </source>
</evidence>